<evidence type="ECO:0000256" key="1">
    <source>
        <dbReference type="ARBA" id="ARBA00009792"/>
    </source>
</evidence>
<dbReference type="AlphaFoldDB" id="A0A6J6QW29"/>
<dbReference type="PANTHER" id="PTHR46017:SF1">
    <property type="entry name" value="ALPHA-MANNOSIDASE 2C1"/>
    <property type="match status" value="1"/>
</dbReference>
<dbReference type="InterPro" id="IPR037094">
    <property type="entry name" value="Glyco_hydro_38_cen_sf"/>
</dbReference>
<dbReference type="SUPFAM" id="SSF88688">
    <property type="entry name" value="Families 57/38 glycoside transferase middle domain"/>
    <property type="match status" value="1"/>
</dbReference>
<organism evidence="6">
    <name type="scientific">freshwater metagenome</name>
    <dbReference type="NCBI Taxonomy" id="449393"/>
    <lineage>
        <taxon>unclassified sequences</taxon>
        <taxon>metagenomes</taxon>
        <taxon>ecological metagenomes</taxon>
    </lineage>
</organism>
<dbReference type="InterPro" id="IPR011682">
    <property type="entry name" value="Glyco_hydro_38_C"/>
</dbReference>
<evidence type="ECO:0000313" key="6">
    <source>
        <dbReference type="EMBL" id="CAB4713185.1"/>
    </source>
</evidence>
<dbReference type="GO" id="GO:0006013">
    <property type="term" value="P:mannose metabolic process"/>
    <property type="evidence" value="ECO:0007669"/>
    <property type="project" value="InterPro"/>
</dbReference>
<dbReference type="Pfam" id="PF09261">
    <property type="entry name" value="Alpha-mann_mid"/>
    <property type="match status" value="1"/>
</dbReference>
<sequence>MAHRVTAPAMQRARRLLDQRVRPFVTHSSIACEVFASVELFETVAYEKAQSLALSPFAIGTRWGQAWHTVWFKLLATVPANCDGQPLVAEIDLGFNGRGDGFQVEGLVYRHGKIVHAVQPDRRLIHLGMGVAGEIIELWIEAAATPIIAGHVFGYGPTPLGDPATSGESPLYQLRRADIAVFDAGVNELAVALHAAIDLTIDLEESSPQRARLFAALERAGNALNVAEVSQTASAVLDELKVVLGREASGHSHQIVAAGHAHLDTAWLWPIRETRRKAVRTFANAVDLLKKNPDVVFSHSQAQHYAWVREDAPDIFAEVVKLVESGQWEPVGGMWVETDLNLPTGESLLRQMVYGQRAFESWFGVRCDGAFLPDDFGYPGTLPQIVQHGGARWFFTQKLSWNETNKFPHHTFWWEGIDGTRVFTHFSPADTYNALLTPSQLRFAERNFADHVGSTRSLVLFGHGDGGGGPTQTMIARGRLANNLEGVPQVSFGKIRNFFADAESEYGGQAQTWVGEMYFEKHRGTYSSQLGTKQGNRNSERLLHELEVWSAVSGQRVNEIDGLWQRVLTQQFHDIIPGSSIAWVHDDAEAEHAAVAQEVGQLLDSVLSPRTDGSTWLMNPAPVALSGVVDINGVAQWVDVPAMSGTHNFSSEVPSHVARVSCTETEGVLELTNGIMQVKWSSKGELIDLRDCQSGRSLLGDHQVSSFVLRRDTPAEYDAWDIDMADANSPGIAVEVVRGPRVELASELRVVVVADFATQVSKFQVRWSLAAGASRLDVALDADWRESEHRLQMKLPTAVLSREATCGTQFGHVRRPRYHNTSWDVAKFEVCAHRYVHVGEPGCGVSILADGPRGYDVRGNALMLTLLRSPKFPDPQADIGRQRVEWSLYIDQSPGDVEAIEIESAKIAHPYRLMTGTPAAISAGIRLDVRGALISVMKPADDGSGDLVVRLWETRGASTSGTMSISRPSGVVVQCNALEEPLDSPSISISDGIVAIQLAPFQIQTLRISA</sequence>
<gene>
    <name evidence="6" type="ORF">UFOPK2658_00532</name>
</gene>
<dbReference type="SUPFAM" id="SSF88713">
    <property type="entry name" value="Glycoside hydrolase/deacetylase"/>
    <property type="match status" value="1"/>
</dbReference>
<dbReference type="PANTHER" id="PTHR46017">
    <property type="entry name" value="ALPHA-MANNOSIDASE 2C1"/>
    <property type="match status" value="1"/>
</dbReference>
<comment type="similarity">
    <text evidence="1">Belongs to the glycosyl hydrolase 38 family.</text>
</comment>
<proteinExistence type="inferred from homology"/>
<evidence type="ECO:0000256" key="3">
    <source>
        <dbReference type="ARBA" id="ARBA00022801"/>
    </source>
</evidence>
<dbReference type="InterPro" id="IPR000602">
    <property type="entry name" value="Glyco_hydro_38_N"/>
</dbReference>
<dbReference type="EMBL" id="CAEZYH010000012">
    <property type="protein sequence ID" value="CAB4713185.1"/>
    <property type="molecule type" value="Genomic_DNA"/>
</dbReference>
<dbReference type="Gene3D" id="1.20.1270.50">
    <property type="entry name" value="Glycoside hydrolase family 38, central domain"/>
    <property type="match status" value="1"/>
</dbReference>
<reference evidence="6" key="1">
    <citation type="submission" date="2020-05" db="EMBL/GenBank/DDBJ databases">
        <authorList>
            <person name="Chiriac C."/>
            <person name="Salcher M."/>
            <person name="Ghai R."/>
            <person name="Kavagutti S V."/>
        </authorList>
    </citation>
    <scope>NUCLEOTIDE SEQUENCE</scope>
</reference>
<keyword evidence="3" id="KW-0378">Hydrolase</keyword>
<dbReference type="Pfam" id="PF22907">
    <property type="entry name" value="Ams1-like_1st"/>
    <property type="match status" value="1"/>
</dbReference>
<dbReference type="InterPro" id="IPR027291">
    <property type="entry name" value="Glyco_hydro_38_N_sf"/>
</dbReference>
<dbReference type="InterPro" id="IPR011013">
    <property type="entry name" value="Gal_mutarotase_sf_dom"/>
</dbReference>
<dbReference type="FunFam" id="3.20.110.10:FF:000002">
    <property type="entry name" value="alpha-mannosidase 2C1 isoform X1"/>
    <property type="match status" value="1"/>
</dbReference>
<evidence type="ECO:0000259" key="5">
    <source>
        <dbReference type="SMART" id="SM00872"/>
    </source>
</evidence>
<dbReference type="InterPro" id="IPR041147">
    <property type="entry name" value="GH38_C"/>
</dbReference>
<dbReference type="GO" id="GO:0030246">
    <property type="term" value="F:carbohydrate binding"/>
    <property type="evidence" value="ECO:0007669"/>
    <property type="project" value="InterPro"/>
</dbReference>
<name>A0A6J6QW29_9ZZZZ</name>
<dbReference type="Pfam" id="PF17677">
    <property type="entry name" value="Glyco_hydro38C2"/>
    <property type="match status" value="1"/>
</dbReference>
<dbReference type="SMART" id="SM00872">
    <property type="entry name" value="Alpha-mann_mid"/>
    <property type="match status" value="1"/>
</dbReference>
<dbReference type="Pfam" id="PF07748">
    <property type="entry name" value="Glyco_hydro_38C"/>
    <property type="match status" value="1"/>
</dbReference>
<dbReference type="GO" id="GO:0046872">
    <property type="term" value="F:metal ion binding"/>
    <property type="evidence" value="ECO:0007669"/>
    <property type="project" value="UniProtKB-KW"/>
</dbReference>
<dbReference type="InterPro" id="IPR011330">
    <property type="entry name" value="Glyco_hydro/deAcase_b/a-brl"/>
</dbReference>
<dbReference type="GO" id="GO:0004559">
    <property type="term" value="F:alpha-mannosidase activity"/>
    <property type="evidence" value="ECO:0007669"/>
    <property type="project" value="InterPro"/>
</dbReference>
<feature type="domain" description="Glycoside hydrolase family 38 central" evidence="5">
    <location>
        <begin position="520"/>
        <end position="592"/>
    </location>
</feature>
<accession>A0A6J6QW29</accession>
<dbReference type="InterPro" id="IPR054723">
    <property type="entry name" value="Ams1-like_N"/>
</dbReference>
<keyword evidence="4" id="KW-0326">Glycosidase</keyword>
<dbReference type="CDD" id="cd10789">
    <property type="entry name" value="GH38N_AMII_ER_cytosolic"/>
    <property type="match status" value="1"/>
</dbReference>
<dbReference type="InterPro" id="IPR015341">
    <property type="entry name" value="Glyco_hydro_38_cen"/>
</dbReference>
<dbReference type="GO" id="GO:0009313">
    <property type="term" value="P:oligosaccharide catabolic process"/>
    <property type="evidence" value="ECO:0007669"/>
    <property type="project" value="TreeGrafter"/>
</dbReference>
<protein>
    <submittedName>
        <fullName evidence="6">Unannotated protein</fullName>
    </submittedName>
</protein>
<dbReference type="SUPFAM" id="SSF74650">
    <property type="entry name" value="Galactose mutarotase-like"/>
    <property type="match status" value="1"/>
</dbReference>
<evidence type="ECO:0000256" key="2">
    <source>
        <dbReference type="ARBA" id="ARBA00022723"/>
    </source>
</evidence>
<dbReference type="Gene3D" id="2.70.98.30">
    <property type="entry name" value="Golgi alpha-mannosidase II, domain 4"/>
    <property type="match status" value="1"/>
</dbReference>
<dbReference type="Gene3D" id="3.20.110.10">
    <property type="entry name" value="Glycoside hydrolase 38, N terminal domain"/>
    <property type="match status" value="1"/>
</dbReference>
<evidence type="ECO:0000256" key="4">
    <source>
        <dbReference type="ARBA" id="ARBA00023295"/>
    </source>
</evidence>
<keyword evidence="2" id="KW-0479">Metal-binding</keyword>
<dbReference type="Pfam" id="PF01074">
    <property type="entry name" value="Glyco_hydro_38N"/>
    <property type="match status" value="1"/>
</dbReference>
<dbReference type="InterPro" id="IPR028995">
    <property type="entry name" value="Glyco_hydro_57/38_cen_sf"/>
</dbReference>